<keyword evidence="8" id="KW-1133">Transmembrane helix</keyword>
<dbReference type="Pfam" id="PF17171">
    <property type="entry name" value="GST_C_6"/>
    <property type="match status" value="1"/>
</dbReference>
<organism evidence="11 12">
    <name type="scientific">Coemansia spiralis</name>
    <dbReference type="NCBI Taxonomy" id="417178"/>
    <lineage>
        <taxon>Eukaryota</taxon>
        <taxon>Fungi</taxon>
        <taxon>Fungi incertae sedis</taxon>
        <taxon>Zoopagomycota</taxon>
        <taxon>Kickxellomycotina</taxon>
        <taxon>Kickxellomycetes</taxon>
        <taxon>Kickxellales</taxon>
        <taxon>Kickxellaceae</taxon>
        <taxon>Coemansia</taxon>
    </lineage>
</organism>
<gene>
    <name evidence="11" type="ORF">GGI25_000944</name>
</gene>
<dbReference type="GO" id="GO:0015031">
    <property type="term" value="P:protein transport"/>
    <property type="evidence" value="ECO:0007669"/>
    <property type="project" value="UniProtKB-KW"/>
</dbReference>
<dbReference type="InterPro" id="IPR033468">
    <property type="entry name" value="Metaxin_GST"/>
</dbReference>
<dbReference type="Proteomes" id="UP001151518">
    <property type="component" value="Unassembled WGS sequence"/>
</dbReference>
<evidence type="ECO:0000256" key="4">
    <source>
        <dbReference type="ARBA" id="ARBA00022787"/>
    </source>
</evidence>
<keyword evidence="4" id="KW-1000">Mitochondrion outer membrane</keyword>
<dbReference type="SUPFAM" id="SSF47616">
    <property type="entry name" value="GST C-terminal domain-like"/>
    <property type="match status" value="1"/>
</dbReference>
<dbReference type="GO" id="GO:0001401">
    <property type="term" value="C:SAM complex"/>
    <property type="evidence" value="ECO:0007669"/>
    <property type="project" value="InterPro"/>
</dbReference>
<dbReference type="PANTHER" id="PTHR12289:SF41">
    <property type="entry name" value="FAILED AXON CONNECTIONS-RELATED"/>
    <property type="match status" value="1"/>
</dbReference>
<evidence type="ECO:0000313" key="12">
    <source>
        <dbReference type="Proteomes" id="UP001151518"/>
    </source>
</evidence>
<protein>
    <recommendedName>
        <fullName evidence="13">Metaxin</fullName>
    </recommendedName>
</protein>
<comment type="caution">
    <text evidence="11">The sequence shown here is derived from an EMBL/GenBank/DDBJ whole genome shotgun (WGS) entry which is preliminary data.</text>
</comment>
<feature type="domain" description="Metaxin glutathione S-transferase" evidence="10">
    <location>
        <begin position="219"/>
        <end position="281"/>
    </location>
</feature>
<evidence type="ECO:0000259" key="10">
    <source>
        <dbReference type="Pfam" id="PF17171"/>
    </source>
</evidence>
<reference evidence="11" key="1">
    <citation type="submission" date="2022-07" db="EMBL/GenBank/DDBJ databases">
        <title>Phylogenomic reconstructions and comparative analyses of Kickxellomycotina fungi.</title>
        <authorList>
            <person name="Reynolds N.K."/>
            <person name="Stajich J.E."/>
            <person name="Barry K."/>
            <person name="Grigoriev I.V."/>
            <person name="Crous P."/>
            <person name="Smith M.E."/>
        </authorList>
    </citation>
    <scope>NUCLEOTIDE SEQUENCE</scope>
    <source>
        <strain evidence="11">NRRL 3115</strain>
    </source>
</reference>
<evidence type="ECO:0008006" key="13">
    <source>
        <dbReference type="Google" id="ProtNLM"/>
    </source>
</evidence>
<dbReference type="PANTHER" id="PTHR12289">
    <property type="entry name" value="METAXIN RELATED"/>
    <property type="match status" value="1"/>
</dbReference>
<comment type="similarity">
    <text evidence="2">Belongs to the metaxin family.</text>
</comment>
<dbReference type="GO" id="GO:0007005">
    <property type="term" value="P:mitochondrion organization"/>
    <property type="evidence" value="ECO:0007669"/>
    <property type="project" value="TreeGrafter"/>
</dbReference>
<evidence type="ECO:0000256" key="6">
    <source>
        <dbReference type="ARBA" id="ARBA00023128"/>
    </source>
</evidence>
<keyword evidence="8" id="KW-0812">Transmembrane</keyword>
<evidence type="ECO:0000256" key="3">
    <source>
        <dbReference type="ARBA" id="ARBA00022448"/>
    </source>
</evidence>
<evidence type="ECO:0000313" key="11">
    <source>
        <dbReference type="EMBL" id="KAJ2680056.1"/>
    </source>
</evidence>
<dbReference type="Gene3D" id="1.20.1050.10">
    <property type="match status" value="1"/>
</dbReference>
<dbReference type="InterPro" id="IPR019564">
    <property type="entry name" value="Sam37/metaxin_N"/>
</dbReference>
<name>A0A9W8GDK1_9FUNG</name>
<dbReference type="InterPro" id="IPR036282">
    <property type="entry name" value="Glutathione-S-Trfase_C_sf"/>
</dbReference>
<dbReference type="EMBL" id="JANBTW010000007">
    <property type="protein sequence ID" value="KAJ2680056.1"/>
    <property type="molecule type" value="Genomic_DNA"/>
</dbReference>
<comment type="subcellular location">
    <subcellularLocation>
        <location evidence="1">Mitochondrion outer membrane</location>
    </subcellularLocation>
</comment>
<keyword evidence="5" id="KW-0653">Protein transport</keyword>
<keyword evidence="3" id="KW-0813">Transport</keyword>
<feature type="transmembrane region" description="Helical" evidence="8">
    <location>
        <begin position="332"/>
        <end position="351"/>
    </location>
</feature>
<evidence type="ECO:0000256" key="2">
    <source>
        <dbReference type="ARBA" id="ARBA00009170"/>
    </source>
</evidence>
<proteinExistence type="inferred from homology"/>
<evidence type="ECO:0000256" key="7">
    <source>
        <dbReference type="ARBA" id="ARBA00023136"/>
    </source>
</evidence>
<dbReference type="Pfam" id="PF10568">
    <property type="entry name" value="Tom37"/>
    <property type="match status" value="1"/>
</dbReference>
<dbReference type="OrthoDB" id="5835136at2759"/>
<dbReference type="InterPro" id="IPR050931">
    <property type="entry name" value="Mito_Protein_Transport_Metaxin"/>
</dbReference>
<evidence type="ECO:0000256" key="1">
    <source>
        <dbReference type="ARBA" id="ARBA00004294"/>
    </source>
</evidence>
<sequence>MYSLYMWGSPFELEEIYSFDPLCVSIQAYLQLCKATWQLHYVNNADVSPNRSLPFLSCENKVAESGFWRIVQFLKGEGHDLNISLDEEQLSQTVAYASMIHDGLADALLFSWYLVPENFIQVIRPRLAKLFGLPLSLIVPTQLKDYAEQRLNAQGVIYKQALEYEDGNGEQMAAKNGFLQNKILQLRILAKEGFRRQTNANQSVDTALVCHPVLRQADQYLALLSQKLGRKDYFFGQSPTLLDAVVYGYLSLVLRIDLPQNTLKTLIKTRYLNLAEHCTRVHALLKPPKIVSQQSLIAGLGAYVRQTISKYAIIPSLPLAAAQSDPKWAESMRLIVGGICVFFGYVIYNGILSVPSKKQIADDTTTPGKEEVVDALSVNEILDAVRMSSDKS</sequence>
<feature type="domain" description="Mitochondrial outer membrane transport complex Sam37/metaxin N-terminal" evidence="9">
    <location>
        <begin position="23"/>
        <end position="143"/>
    </location>
</feature>
<evidence type="ECO:0000259" key="9">
    <source>
        <dbReference type="Pfam" id="PF10568"/>
    </source>
</evidence>
<evidence type="ECO:0000256" key="5">
    <source>
        <dbReference type="ARBA" id="ARBA00022927"/>
    </source>
</evidence>
<keyword evidence="6" id="KW-0496">Mitochondrion</keyword>
<evidence type="ECO:0000256" key="8">
    <source>
        <dbReference type="SAM" id="Phobius"/>
    </source>
</evidence>
<accession>A0A9W8GDK1</accession>
<keyword evidence="7 8" id="KW-0472">Membrane</keyword>
<dbReference type="AlphaFoldDB" id="A0A9W8GDK1"/>